<proteinExistence type="predicted"/>
<dbReference type="RefSeq" id="WP_201176409.1">
    <property type="nucleotide sequence ID" value="NZ_JAEPWM010000011.1"/>
</dbReference>
<accession>A0A934TXF7</accession>
<dbReference type="AlphaFoldDB" id="A0A934TXF7"/>
<comment type="caution">
    <text evidence="1">The sequence shown here is derived from an EMBL/GenBank/DDBJ whole genome shotgun (WGS) entry which is preliminary data.</text>
</comment>
<gene>
    <name evidence="1" type="ORF">JJB11_21475</name>
</gene>
<keyword evidence="2" id="KW-1185">Reference proteome</keyword>
<dbReference type="Proteomes" id="UP000630528">
    <property type="component" value="Unassembled WGS sequence"/>
</dbReference>
<protein>
    <submittedName>
        <fullName evidence="1">Uncharacterized protein</fullName>
    </submittedName>
</protein>
<sequence length="182" mass="20490">MASRILPPLPAAPTHADIVRHFVRYKKKKLLEELEWFAGQQTFRAALSEAAYARGRDGKRLSHQRRLLKHVIPESHAIWSAHAPALQRCSEFDDLIALIEQLLGNVERAGDLYFYDTALRLGILPNRVFLQTGAWDGARRVVPGIRGRSVPLSAFPEPYHALAPYEMENALCVYKSAIPVPV</sequence>
<evidence type="ECO:0000313" key="2">
    <source>
        <dbReference type="Proteomes" id="UP000630528"/>
    </source>
</evidence>
<reference evidence="1" key="1">
    <citation type="journal article" date="2012" name="J. Microbiol. Biotechnol.">
        <title>Ramlibacter ginsenosidimutans sp. nov., with ginsenoside-converting activity.</title>
        <authorList>
            <person name="Wang L."/>
            <person name="An D.S."/>
            <person name="Kim S.G."/>
            <person name="Jin F.X."/>
            <person name="Kim S.C."/>
            <person name="Lee S.T."/>
            <person name="Im W.T."/>
        </authorList>
    </citation>
    <scope>NUCLEOTIDE SEQUENCE</scope>
    <source>
        <strain evidence="1">KACC 17527</strain>
    </source>
</reference>
<name>A0A934TXF7_9BURK</name>
<organism evidence="1 2">
    <name type="scientific">Ramlibacter ginsenosidimutans</name>
    <dbReference type="NCBI Taxonomy" id="502333"/>
    <lineage>
        <taxon>Bacteria</taxon>
        <taxon>Pseudomonadati</taxon>
        <taxon>Pseudomonadota</taxon>
        <taxon>Betaproteobacteria</taxon>
        <taxon>Burkholderiales</taxon>
        <taxon>Comamonadaceae</taxon>
        <taxon>Ramlibacter</taxon>
    </lineage>
</organism>
<dbReference type="EMBL" id="JAEPWM010000011">
    <property type="protein sequence ID" value="MBK6008680.1"/>
    <property type="molecule type" value="Genomic_DNA"/>
</dbReference>
<evidence type="ECO:0000313" key="1">
    <source>
        <dbReference type="EMBL" id="MBK6008680.1"/>
    </source>
</evidence>
<reference evidence="1" key="2">
    <citation type="submission" date="2021-01" db="EMBL/GenBank/DDBJ databases">
        <authorList>
            <person name="Kang M."/>
        </authorList>
    </citation>
    <scope>NUCLEOTIDE SEQUENCE</scope>
    <source>
        <strain evidence="1">KACC 17527</strain>
    </source>
</reference>